<dbReference type="InterPro" id="IPR041575">
    <property type="entry name" value="Rubredoxin_C"/>
</dbReference>
<protein>
    <submittedName>
        <fullName evidence="7">NAD(P)/FAD dependent oxidoreductase</fullName>
    </submittedName>
</protein>
<organism evidence="7 8">
    <name type="scientific">Heliorestis convoluta</name>
    <dbReference type="NCBI Taxonomy" id="356322"/>
    <lineage>
        <taxon>Bacteria</taxon>
        <taxon>Bacillati</taxon>
        <taxon>Bacillota</taxon>
        <taxon>Clostridia</taxon>
        <taxon>Eubacteriales</taxon>
        <taxon>Heliobacteriaceae</taxon>
        <taxon>Heliorestis</taxon>
    </lineage>
</organism>
<dbReference type="InterPro" id="IPR036188">
    <property type="entry name" value="FAD/NAD-bd_sf"/>
</dbReference>
<dbReference type="Proteomes" id="UP000366051">
    <property type="component" value="Chromosome"/>
</dbReference>
<keyword evidence="8" id="KW-1185">Reference proteome</keyword>
<dbReference type="SUPFAM" id="SSF51905">
    <property type="entry name" value="FAD/NAD(P)-binding domain"/>
    <property type="match status" value="2"/>
</dbReference>
<dbReference type="PANTHER" id="PTHR43429:SF3">
    <property type="entry name" value="NITRITE REDUCTASE [NAD(P)H]"/>
    <property type="match status" value="1"/>
</dbReference>
<dbReference type="Pfam" id="PF07992">
    <property type="entry name" value="Pyr_redox_2"/>
    <property type="match status" value="1"/>
</dbReference>
<keyword evidence="4" id="KW-0732">Signal</keyword>
<dbReference type="KEGG" id="hcv:FTV88_3267"/>
<evidence type="ECO:0000256" key="3">
    <source>
        <dbReference type="ARBA" id="ARBA00022827"/>
    </source>
</evidence>
<dbReference type="Gene3D" id="3.50.50.60">
    <property type="entry name" value="FAD/NAD(P)-binding domain"/>
    <property type="match status" value="2"/>
</dbReference>
<evidence type="ECO:0000256" key="2">
    <source>
        <dbReference type="ARBA" id="ARBA00022630"/>
    </source>
</evidence>
<evidence type="ECO:0000313" key="8">
    <source>
        <dbReference type="Proteomes" id="UP000366051"/>
    </source>
</evidence>
<gene>
    <name evidence="7" type="ORF">FTV88_3267</name>
</gene>
<keyword evidence="3" id="KW-0274">FAD</keyword>
<reference evidence="8" key="1">
    <citation type="submission" date="2019-11" db="EMBL/GenBank/DDBJ databases">
        <title>Genome sequence of Heliorestis convoluta strain HH, an alkaliphilic and minimalistic phototrophic bacterium from a soda lake in Egypt.</title>
        <authorList>
            <person name="Dewey E.D."/>
            <person name="Stokes L.M."/>
            <person name="Burchell B.M."/>
            <person name="Shaffer K.N."/>
            <person name="Huntington A.M."/>
            <person name="Baker J.M."/>
            <person name="Nadendla S."/>
            <person name="Giglio M.G."/>
            <person name="Touchman J.W."/>
            <person name="Blankenship R.E."/>
            <person name="Madigan M.T."/>
            <person name="Sattley W.M."/>
        </authorList>
    </citation>
    <scope>NUCLEOTIDE SEQUENCE [LARGE SCALE GENOMIC DNA]</scope>
    <source>
        <strain evidence="8">HH</strain>
    </source>
</reference>
<dbReference type="EMBL" id="CP045875">
    <property type="protein sequence ID" value="QGG49333.1"/>
    <property type="molecule type" value="Genomic_DNA"/>
</dbReference>
<name>A0A5Q2N5W4_9FIRM</name>
<proteinExistence type="predicted"/>
<evidence type="ECO:0000259" key="6">
    <source>
        <dbReference type="Pfam" id="PF18267"/>
    </source>
</evidence>
<dbReference type="AlphaFoldDB" id="A0A5Q2N5W4"/>
<dbReference type="InterPro" id="IPR050260">
    <property type="entry name" value="FAD-bd_OxRdtase"/>
</dbReference>
<dbReference type="InterPro" id="IPR016156">
    <property type="entry name" value="FAD/NAD-linked_Rdtase_dimer_sf"/>
</dbReference>
<evidence type="ECO:0000313" key="7">
    <source>
        <dbReference type="EMBL" id="QGG49333.1"/>
    </source>
</evidence>
<dbReference type="PRINTS" id="PR00469">
    <property type="entry name" value="PNDRDTASEII"/>
</dbReference>
<evidence type="ECO:0000259" key="5">
    <source>
        <dbReference type="Pfam" id="PF07992"/>
    </source>
</evidence>
<feature type="domain" description="NADH-rubredoxin oxidoreductase C-terminal" evidence="6">
    <location>
        <begin position="321"/>
        <end position="390"/>
    </location>
</feature>
<sequence length="410" mass="45199">MAVKKLLILGGGMAALSAAEAAREANPTVEIVMVAREPEYPYLRFRLSSFIGKTVDTAQLGIKKPHWYEEKKIKLLRGTAALAINNAKKEVSLNNGETIYYDRLIIATGSRAIKPSIVGSELPQVHTLRTLEDLRKINIGIQRKEEARCSVVIVGGGLLGLEAAWDLLQKGFSVTVLERGSYLLRRQLDEEGAKFLEERACQEGLNLIKSANVAEIHSKNEQLEIHLQDGRVLEGFMTLFSVGVQPQLNLLRQGQLSMERGLVVNANMNTSDPAIFAAGDAAEYEGKIPGLWAVAMEQGKVAGYNAVTDPAQWRSYAGFTPASMLNVLGTKVFSLGQIDSKDIEVTTLQEIDEKKGQYKKVFLRQSRIIGAILLGDLTIANRLREAIATKRDFSKQELSDFMNLRQSLGL</sequence>
<dbReference type="RefSeq" id="WP_153726336.1">
    <property type="nucleotide sequence ID" value="NZ_CP045875.1"/>
</dbReference>
<dbReference type="PRINTS" id="PR00368">
    <property type="entry name" value="FADPNR"/>
</dbReference>
<evidence type="ECO:0000256" key="1">
    <source>
        <dbReference type="ARBA" id="ARBA00001974"/>
    </source>
</evidence>
<feature type="chain" id="PRO_5024387761" evidence="4">
    <location>
        <begin position="22"/>
        <end position="410"/>
    </location>
</feature>
<dbReference type="GO" id="GO:0016491">
    <property type="term" value="F:oxidoreductase activity"/>
    <property type="evidence" value="ECO:0007669"/>
    <property type="project" value="InterPro"/>
</dbReference>
<feature type="signal peptide" evidence="4">
    <location>
        <begin position="1"/>
        <end position="21"/>
    </location>
</feature>
<dbReference type="Pfam" id="PF18267">
    <property type="entry name" value="Rubredoxin_C"/>
    <property type="match status" value="1"/>
</dbReference>
<evidence type="ECO:0000256" key="4">
    <source>
        <dbReference type="SAM" id="SignalP"/>
    </source>
</evidence>
<dbReference type="Gene3D" id="3.30.390.30">
    <property type="match status" value="1"/>
</dbReference>
<accession>A0A5Q2N5W4</accession>
<feature type="domain" description="FAD/NAD(P)-binding" evidence="5">
    <location>
        <begin position="5"/>
        <end position="299"/>
    </location>
</feature>
<dbReference type="PANTHER" id="PTHR43429">
    <property type="entry name" value="PYRIDINE NUCLEOTIDE-DISULFIDE OXIDOREDUCTASE DOMAIN-CONTAINING"/>
    <property type="match status" value="1"/>
</dbReference>
<dbReference type="InterPro" id="IPR023753">
    <property type="entry name" value="FAD/NAD-binding_dom"/>
</dbReference>
<comment type="cofactor">
    <cofactor evidence="1">
        <name>FAD</name>
        <dbReference type="ChEBI" id="CHEBI:57692"/>
    </cofactor>
</comment>
<dbReference type="OrthoDB" id="9807946at2"/>
<keyword evidence="2" id="KW-0285">Flavoprotein</keyword>